<gene>
    <name evidence="2" type="ORF">DEO23_00825</name>
</gene>
<evidence type="ECO:0000313" key="3">
    <source>
        <dbReference type="Proteomes" id="UP000245590"/>
    </source>
</evidence>
<dbReference type="Pfam" id="PF01547">
    <property type="entry name" value="SBP_bac_1"/>
    <property type="match status" value="1"/>
</dbReference>
<dbReference type="AlphaFoldDB" id="A0A2U2RN81"/>
<dbReference type="Proteomes" id="UP000245590">
    <property type="component" value="Unassembled WGS sequence"/>
</dbReference>
<evidence type="ECO:0000256" key="1">
    <source>
        <dbReference type="SAM" id="MobiDB-lite"/>
    </source>
</evidence>
<reference evidence="2 3" key="1">
    <citation type="submission" date="2018-05" db="EMBL/GenBank/DDBJ databases">
        <title>Brachybacterium sp. M1HQ-2T, whole genome shotgun sequence.</title>
        <authorList>
            <person name="Tuo L."/>
        </authorList>
    </citation>
    <scope>NUCLEOTIDE SEQUENCE [LARGE SCALE GENOMIC DNA]</scope>
    <source>
        <strain evidence="2 3">M1HQ-2</strain>
    </source>
</reference>
<dbReference type="PROSITE" id="PS51318">
    <property type="entry name" value="TAT"/>
    <property type="match status" value="1"/>
</dbReference>
<evidence type="ECO:0000313" key="2">
    <source>
        <dbReference type="EMBL" id="PWH07234.1"/>
    </source>
</evidence>
<accession>A0A2U2RN81</accession>
<dbReference type="PANTHER" id="PTHR43649:SF12">
    <property type="entry name" value="DIACETYLCHITOBIOSE BINDING PROTEIN DASA"/>
    <property type="match status" value="1"/>
</dbReference>
<dbReference type="InterPro" id="IPR050490">
    <property type="entry name" value="Bact_solute-bd_prot1"/>
</dbReference>
<dbReference type="Gene3D" id="3.40.190.10">
    <property type="entry name" value="Periplasmic binding protein-like II"/>
    <property type="match status" value="2"/>
</dbReference>
<comment type="caution">
    <text evidence="2">The sequence shown here is derived from an EMBL/GenBank/DDBJ whole genome shotgun (WGS) entry which is preliminary data.</text>
</comment>
<keyword evidence="3" id="KW-1185">Reference proteome</keyword>
<feature type="region of interest" description="Disordered" evidence="1">
    <location>
        <begin position="1"/>
        <end position="33"/>
    </location>
</feature>
<feature type="compositionally biased region" description="Low complexity" evidence="1">
    <location>
        <begin position="1"/>
        <end position="24"/>
    </location>
</feature>
<sequence>MVSPLASSGRSRASAAAPASTAAPSPHPRHSARDRITRRSVLAAGGALAAAAGLAGCGASRPSVTLYQSKPEAVPHFRELVTDFNGEQNDYRYVHDIATNLSASFVRHSPPDIACQNYNLEMARFMERGALSDLSDMPVASTIRSDVQDLADWYPTYEGRTSVIPYSVTAASVIYNKGLFAEYDLEVPTTWEEFLNVCETFKDAGITPIYGTFREPWTITQGLFDYTVGGMVDVRSFFDSMNSIGADVGPDSEVSFQKTLLEPVRRMVSLLDFHNDDASSRGYGDGNTAIAAGKAAMYFQGPWAIAEIDKIESDVELGTFPLPMTDDPKDLKIRVNIDLSLWIPEASDQIDGARELLNHLMEPTLQNAYNKDFLAFGTTKDAPPVTDERIAPMQKYYDDGAFYMGVSQLIPLTIPYDNYVQSIVFGADPEPVLARLDSDWARLAYRQ</sequence>
<dbReference type="InterPro" id="IPR006311">
    <property type="entry name" value="TAT_signal"/>
</dbReference>
<dbReference type="EMBL" id="QFKX01000001">
    <property type="protein sequence ID" value="PWH07234.1"/>
    <property type="molecule type" value="Genomic_DNA"/>
</dbReference>
<dbReference type="PANTHER" id="PTHR43649">
    <property type="entry name" value="ARABINOSE-BINDING PROTEIN-RELATED"/>
    <property type="match status" value="1"/>
</dbReference>
<dbReference type="InterPro" id="IPR006059">
    <property type="entry name" value="SBP"/>
</dbReference>
<dbReference type="OrthoDB" id="8478044at2"/>
<proteinExistence type="predicted"/>
<name>A0A2U2RN81_9MICO</name>
<dbReference type="SUPFAM" id="SSF53850">
    <property type="entry name" value="Periplasmic binding protein-like II"/>
    <property type="match status" value="1"/>
</dbReference>
<dbReference type="RefSeq" id="WP_109274118.1">
    <property type="nucleotide sequence ID" value="NZ_QFKX01000001.1"/>
</dbReference>
<protein>
    <submittedName>
        <fullName evidence="2">Carbohydrate-binding protein</fullName>
    </submittedName>
</protein>
<organism evidence="2 3">
    <name type="scientific">Brachybacterium endophyticum</name>
    <dbReference type="NCBI Taxonomy" id="2182385"/>
    <lineage>
        <taxon>Bacteria</taxon>
        <taxon>Bacillati</taxon>
        <taxon>Actinomycetota</taxon>
        <taxon>Actinomycetes</taxon>
        <taxon>Micrococcales</taxon>
        <taxon>Dermabacteraceae</taxon>
        <taxon>Brachybacterium</taxon>
    </lineage>
</organism>